<dbReference type="FunFam" id="2.40.10.10:FF:000047">
    <property type="entry name" value="Trypsin eta"/>
    <property type="match status" value="1"/>
</dbReference>
<keyword evidence="3 10" id="KW-0645">Protease</keyword>
<dbReference type="InterPro" id="IPR018114">
    <property type="entry name" value="TRYPSIN_HIS"/>
</dbReference>
<evidence type="ECO:0000256" key="10">
    <source>
        <dbReference type="RuleBase" id="RU363034"/>
    </source>
</evidence>
<dbReference type="GO" id="GO:0004252">
    <property type="term" value="F:serine-type endopeptidase activity"/>
    <property type="evidence" value="ECO:0007669"/>
    <property type="project" value="InterPro"/>
</dbReference>
<dbReference type="Proteomes" id="UP000183832">
    <property type="component" value="Unassembled WGS sequence"/>
</dbReference>
<evidence type="ECO:0000256" key="9">
    <source>
        <dbReference type="ARBA" id="ARBA00024195"/>
    </source>
</evidence>
<dbReference type="AlphaFoldDB" id="A0A1J1HIZ0"/>
<evidence type="ECO:0000313" key="13">
    <source>
        <dbReference type="EMBL" id="CRK87981.1"/>
    </source>
</evidence>
<gene>
    <name evidence="13" type="primary">similar to Trypsin-3</name>
    <name evidence="13" type="ORF">CLUMA_CG001767</name>
</gene>
<dbReference type="PRINTS" id="PR00722">
    <property type="entry name" value="CHYMOTRYPSIN"/>
</dbReference>
<reference evidence="13 14" key="1">
    <citation type="submission" date="2015-04" db="EMBL/GenBank/DDBJ databases">
        <authorList>
            <person name="Syromyatnikov M.Y."/>
            <person name="Popov V.N."/>
        </authorList>
    </citation>
    <scope>NUCLEOTIDE SEQUENCE [LARGE SCALE GENOMIC DNA]</scope>
</reference>
<dbReference type="PROSITE" id="PS00134">
    <property type="entry name" value="TRYPSIN_HIS"/>
    <property type="match status" value="1"/>
</dbReference>
<evidence type="ECO:0000256" key="1">
    <source>
        <dbReference type="ARBA" id="ARBA00004613"/>
    </source>
</evidence>
<dbReference type="PANTHER" id="PTHR24276">
    <property type="entry name" value="POLYSERASE-RELATED"/>
    <property type="match status" value="1"/>
</dbReference>
<sequence>MIFKLLLIYFSINTISAVPLKFRDGVSVVPYIVNGTDAKIEEFPFIVSLIYIYNETLSWHTCGGSILNEYWILTAAHCIYDEEPESYAIEYATTHVTETPGSFKTRQVEKLIWHEDYDEANLNDDIGLMKVRSHLDINLFDFKIRLPVRDAYFATGIPAVLAGWGRIGTGMPISTILQKVDLQIYNQYDCAQIHQPGWLLYNNICAGVPGGGKGQCNGDSGGPLMSLGVQVGIVSWSIKPCTVAPYPGVFTSVAPYVDWIAENSGLNFQLGMFLHSV</sequence>
<feature type="chain" id="PRO_5013108487" evidence="11">
    <location>
        <begin position="18"/>
        <end position="277"/>
    </location>
</feature>
<evidence type="ECO:0000256" key="3">
    <source>
        <dbReference type="ARBA" id="ARBA00022670"/>
    </source>
</evidence>
<proteinExistence type="inferred from homology"/>
<dbReference type="GO" id="GO:0005576">
    <property type="term" value="C:extracellular region"/>
    <property type="evidence" value="ECO:0007669"/>
    <property type="project" value="UniProtKB-SubCell"/>
</dbReference>
<dbReference type="PROSITE" id="PS00135">
    <property type="entry name" value="TRYPSIN_SER"/>
    <property type="match status" value="1"/>
</dbReference>
<evidence type="ECO:0000256" key="6">
    <source>
        <dbReference type="ARBA" id="ARBA00022825"/>
    </source>
</evidence>
<name>A0A1J1HIZ0_9DIPT</name>
<protein>
    <submittedName>
        <fullName evidence="13">CLUMA_CG001767, isoform A</fullName>
    </submittedName>
</protein>
<evidence type="ECO:0000256" key="4">
    <source>
        <dbReference type="ARBA" id="ARBA00022757"/>
    </source>
</evidence>
<dbReference type="GO" id="GO:0007586">
    <property type="term" value="P:digestion"/>
    <property type="evidence" value="ECO:0007669"/>
    <property type="project" value="UniProtKB-KW"/>
</dbReference>
<keyword evidence="14" id="KW-1185">Reference proteome</keyword>
<evidence type="ECO:0000256" key="8">
    <source>
        <dbReference type="ARBA" id="ARBA00023157"/>
    </source>
</evidence>
<dbReference type="InterPro" id="IPR033116">
    <property type="entry name" value="TRYPSIN_SER"/>
</dbReference>
<keyword evidence="8" id="KW-1015">Disulfide bond</keyword>
<evidence type="ECO:0000259" key="12">
    <source>
        <dbReference type="PROSITE" id="PS50240"/>
    </source>
</evidence>
<comment type="subcellular location">
    <subcellularLocation>
        <location evidence="1">Secreted</location>
    </subcellularLocation>
</comment>
<dbReference type="InterPro" id="IPR001254">
    <property type="entry name" value="Trypsin_dom"/>
</dbReference>
<evidence type="ECO:0000256" key="5">
    <source>
        <dbReference type="ARBA" id="ARBA00022801"/>
    </source>
</evidence>
<dbReference type="GO" id="GO:0016485">
    <property type="term" value="P:protein processing"/>
    <property type="evidence" value="ECO:0007669"/>
    <property type="project" value="UniProtKB-ARBA"/>
</dbReference>
<dbReference type="EMBL" id="CVRI01000006">
    <property type="protein sequence ID" value="CRK87981.1"/>
    <property type="molecule type" value="Genomic_DNA"/>
</dbReference>
<dbReference type="Pfam" id="PF00089">
    <property type="entry name" value="Trypsin"/>
    <property type="match status" value="1"/>
</dbReference>
<organism evidence="13 14">
    <name type="scientific">Clunio marinus</name>
    <dbReference type="NCBI Taxonomy" id="568069"/>
    <lineage>
        <taxon>Eukaryota</taxon>
        <taxon>Metazoa</taxon>
        <taxon>Ecdysozoa</taxon>
        <taxon>Arthropoda</taxon>
        <taxon>Hexapoda</taxon>
        <taxon>Insecta</taxon>
        <taxon>Pterygota</taxon>
        <taxon>Neoptera</taxon>
        <taxon>Endopterygota</taxon>
        <taxon>Diptera</taxon>
        <taxon>Nematocera</taxon>
        <taxon>Chironomoidea</taxon>
        <taxon>Chironomidae</taxon>
        <taxon>Clunio</taxon>
    </lineage>
</organism>
<keyword evidence="6 10" id="KW-0720">Serine protease</keyword>
<dbReference type="SUPFAM" id="SSF50494">
    <property type="entry name" value="Trypsin-like serine proteases"/>
    <property type="match status" value="1"/>
</dbReference>
<keyword evidence="5 10" id="KW-0378">Hydrolase</keyword>
<evidence type="ECO:0000256" key="2">
    <source>
        <dbReference type="ARBA" id="ARBA00022525"/>
    </source>
</evidence>
<dbReference type="STRING" id="568069.A0A1J1HIZ0"/>
<comment type="similarity">
    <text evidence="9">Belongs to the peptidase S1 family. CLIP subfamily.</text>
</comment>
<evidence type="ECO:0000256" key="7">
    <source>
        <dbReference type="ARBA" id="ARBA00023145"/>
    </source>
</evidence>
<dbReference type="InterPro" id="IPR009003">
    <property type="entry name" value="Peptidase_S1_PA"/>
</dbReference>
<dbReference type="OrthoDB" id="10051896at2759"/>
<dbReference type="PANTHER" id="PTHR24276:SF98">
    <property type="entry name" value="FI18310P1-RELATED"/>
    <property type="match status" value="1"/>
</dbReference>
<keyword evidence="11" id="KW-0732">Signal</keyword>
<dbReference type="InterPro" id="IPR001314">
    <property type="entry name" value="Peptidase_S1A"/>
</dbReference>
<feature type="domain" description="Peptidase S1" evidence="12">
    <location>
        <begin position="32"/>
        <end position="265"/>
    </location>
</feature>
<dbReference type="InterPro" id="IPR050430">
    <property type="entry name" value="Peptidase_S1"/>
</dbReference>
<accession>A0A1J1HIZ0</accession>
<keyword evidence="7" id="KW-0865">Zymogen</keyword>
<feature type="signal peptide" evidence="11">
    <location>
        <begin position="1"/>
        <end position="17"/>
    </location>
</feature>
<dbReference type="Gene3D" id="2.40.10.10">
    <property type="entry name" value="Trypsin-like serine proteases"/>
    <property type="match status" value="1"/>
</dbReference>
<dbReference type="InterPro" id="IPR043504">
    <property type="entry name" value="Peptidase_S1_PA_chymotrypsin"/>
</dbReference>
<dbReference type="SMART" id="SM00020">
    <property type="entry name" value="Tryp_SPc"/>
    <property type="match status" value="1"/>
</dbReference>
<evidence type="ECO:0000313" key="14">
    <source>
        <dbReference type="Proteomes" id="UP000183832"/>
    </source>
</evidence>
<keyword evidence="4" id="KW-0222">Digestion</keyword>
<evidence type="ECO:0000256" key="11">
    <source>
        <dbReference type="SAM" id="SignalP"/>
    </source>
</evidence>
<dbReference type="PROSITE" id="PS50240">
    <property type="entry name" value="TRYPSIN_DOM"/>
    <property type="match status" value="1"/>
</dbReference>
<keyword evidence="2" id="KW-0964">Secreted</keyword>
<dbReference type="CDD" id="cd00190">
    <property type="entry name" value="Tryp_SPc"/>
    <property type="match status" value="1"/>
</dbReference>